<evidence type="ECO:0000313" key="1">
    <source>
        <dbReference type="EMBL" id="SMH71968.1"/>
    </source>
</evidence>
<dbReference type="Proteomes" id="UP000230607">
    <property type="component" value="Chromosome 1"/>
</dbReference>
<evidence type="ECO:0000313" key="2">
    <source>
        <dbReference type="Proteomes" id="UP000230607"/>
    </source>
</evidence>
<gene>
    <name evidence="1" type="ORF">NCS_11780</name>
</gene>
<dbReference type="EMBL" id="LT841358">
    <property type="protein sequence ID" value="SMH71968.1"/>
    <property type="molecule type" value="Genomic_DNA"/>
</dbReference>
<keyword evidence="2" id="KW-1185">Reference proteome</keyword>
<dbReference type="AlphaFoldDB" id="A0A2H1FGT3"/>
<name>A0A2H1FGT3_9ARCH</name>
<proteinExistence type="predicted"/>
<accession>A0A2H1FGT3</accession>
<protein>
    <submittedName>
        <fullName evidence="1">Uncharacterized protein</fullName>
    </submittedName>
</protein>
<organism evidence="1 2">
    <name type="scientific">Candidatus Nitrosotalea okcheonensis</name>
    <dbReference type="NCBI Taxonomy" id="1903276"/>
    <lineage>
        <taxon>Archaea</taxon>
        <taxon>Nitrososphaerota</taxon>
        <taxon>Nitrososphaeria</taxon>
        <taxon>Nitrosotaleales</taxon>
        <taxon>Nitrosotaleaceae</taxon>
        <taxon>Nitrosotalea</taxon>
    </lineage>
</organism>
<reference evidence="2" key="1">
    <citation type="submission" date="2017-03" db="EMBL/GenBank/DDBJ databases">
        <authorList>
            <person name="Herbold C."/>
        </authorList>
    </citation>
    <scope>NUCLEOTIDE SEQUENCE [LARGE SCALE GENOMIC DNA]</scope>
</reference>
<sequence length="28" mass="3036">MIIRAFKLGNILATVALALYAGKHFFGV</sequence>